<accession>A0ABV6F9E7</accession>
<evidence type="ECO:0000313" key="3">
    <source>
        <dbReference type="Proteomes" id="UP001589766"/>
    </source>
</evidence>
<sequence>MMSMLRSTPNTPLPRAGRSELRPTPDASTVAPAPSWGDLRSADATLQRVLRAGVVGGGPGLR</sequence>
<evidence type="ECO:0000313" key="2">
    <source>
        <dbReference type="EMBL" id="MFC0250152.1"/>
    </source>
</evidence>
<name>A0ABV6F9E7_9MICC</name>
<evidence type="ECO:0000256" key="1">
    <source>
        <dbReference type="SAM" id="MobiDB-lite"/>
    </source>
</evidence>
<feature type="region of interest" description="Disordered" evidence="1">
    <location>
        <begin position="1"/>
        <end position="39"/>
    </location>
</feature>
<organism evidence="2 3">
    <name type="scientific">Citricoccus parietis</name>
    <dbReference type="NCBI Taxonomy" id="592307"/>
    <lineage>
        <taxon>Bacteria</taxon>
        <taxon>Bacillati</taxon>
        <taxon>Actinomycetota</taxon>
        <taxon>Actinomycetes</taxon>
        <taxon>Micrococcales</taxon>
        <taxon>Micrococcaceae</taxon>
        <taxon>Citricoccus</taxon>
    </lineage>
</organism>
<dbReference type="Proteomes" id="UP001589766">
    <property type="component" value="Unassembled WGS sequence"/>
</dbReference>
<gene>
    <name evidence="2" type="ORF">ACFFIO_16710</name>
</gene>
<comment type="caution">
    <text evidence="2">The sequence shown here is derived from an EMBL/GenBank/DDBJ whole genome shotgun (WGS) entry which is preliminary data.</text>
</comment>
<dbReference type="RefSeq" id="WP_378043601.1">
    <property type="nucleotide sequence ID" value="NZ_JBHLWH010000047.1"/>
</dbReference>
<reference evidence="2 3" key="1">
    <citation type="submission" date="2024-09" db="EMBL/GenBank/DDBJ databases">
        <authorList>
            <person name="Sun Q."/>
            <person name="Mori K."/>
        </authorList>
    </citation>
    <scope>NUCLEOTIDE SEQUENCE [LARGE SCALE GENOMIC DNA]</scope>
    <source>
        <strain evidence="2 3">CCM 7609</strain>
    </source>
</reference>
<proteinExistence type="predicted"/>
<keyword evidence="3" id="KW-1185">Reference proteome</keyword>
<protein>
    <submittedName>
        <fullName evidence="2">Uncharacterized protein</fullName>
    </submittedName>
</protein>
<dbReference type="EMBL" id="JBHLWH010000047">
    <property type="protein sequence ID" value="MFC0250152.1"/>
    <property type="molecule type" value="Genomic_DNA"/>
</dbReference>
<feature type="compositionally biased region" description="Polar residues" evidence="1">
    <location>
        <begin position="1"/>
        <end position="10"/>
    </location>
</feature>